<gene>
    <name evidence="7" type="ORF">FP2506_08766</name>
</gene>
<dbReference type="FunFam" id="2.160.10.10:FF:000008">
    <property type="entry name" value="Maltose O-acetyltransferase"/>
    <property type="match status" value="1"/>
</dbReference>
<dbReference type="Pfam" id="PF12464">
    <property type="entry name" value="Mac"/>
    <property type="match status" value="1"/>
</dbReference>
<evidence type="ECO:0000313" key="7">
    <source>
        <dbReference type="EMBL" id="EAU42921.1"/>
    </source>
</evidence>
<reference evidence="7 8" key="1">
    <citation type="journal article" date="2010" name="J. Bacteriol.">
        <title>Genome sequence of Fulvimarina pelagi HTCC2506T, a Mn(II)-oxidizing alphaproteobacterium possessing an aerobic anoxygenic photosynthetic gene cluster and Xanthorhodopsin.</title>
        <authorList>
            <person name="Kang I."/>
            <person name="Oh H.M."/>
            <person name="Lim S.I."/>
            <person name="Ferriera S."/>
            <person name="Giovannoni S.J."/>
            <person name="Cho J.C."/>
        </authorList>
    </citation>
    <scope>NUCLEOTIDE SEQUENCE [LARGE SCALE GENOMIC DNA]</scope>
    <source>
        <strain evidence="7 8">HTCC2506</strain>
    </source>
</reference>
<dbReference type="InterPro" id="IPR024688">
    <property type="entry name" value="Mac_dom"/>
</dbReference>
<dbReference type="Pfam" id="PF00132">
    <property type="entry name" value="Hexapep"/>
    <property type="match status" value="1"/>
</dbReference>
<dbReference type="CDD" id="cd03357">
    <property type="entry name" value="LbH_MAT_GAT"/>
    <property type="match status" value="1"/>
</dbReference>
<dbReference type="eggNOG" id="COG0110">
    <property type="taxonomic scope" value="Bacteria"/>
</dbReference>
<evidence type="ECO:0000313" key="8">
    <source>
        <dbReference type="Proteomes" id="UP000004310"/>
    </source>
</evidence>
<dbReference type="PROSITE" id="PS00101">
    <property type="entry name" value="HEXAPEP_TRANSFERASES"/>
    <property type="match status" value="1"/>
</dbReference>
<evidence type="ECO:0000256" key="4">
    <source>
        <dbReference type="ARBA" id="ARBA00023315"/>
    </source>
</evidence>
<proteinExistence type="inferred from homology"/>
<keyword evidence="4 5" id="KW-0012">Acyltransferase</keyword>
<dbReference type="InterPro" id="IPR011004">
    <property type="entry name" value="Trimer_LpxA-like_sf"/>
</dbReference>
<dbReference type="RefSeq" id="WP_007066895.1">
    <property type="nucleotide sequence ID" value="NZ_DS022272.1"/>
</dbReference>
<dbReference type="InterPro" id="IPR018357">
    <property type="entry name" value="Hexapep_transf_CS"/>
</dbReference>
<dbReference type="STRING" id="217511.GCA_001463845_00520"/>
<keyword evidence="8" id="KW-1185">Reference proteome</keyword>
<evidence type="ECO:0000256" key="2">
    <source>
        <dbReference type="ARBA" id="ARBA00022679"/>
    </source>
</evidence>
<keyword evidence="2 5" id="KW-0808">Transferase</keyword>
<dbReference type="SUPFAM" id="SSF51161">
    <property type="entry name" value="Trimeric LpxA-like enzymes"/>
    <property type="match status" value="1"/>
</dbReference>
<sequence>MVTQKQKMLAGEPYMANDPELEADYARAQSLLTAFNATQADDANGLVRILKNLLGHLGADTIVKPTFRCDYGSNIRIGARSFVNYDCVLLDCNMITIGEEVQIAPGVHIYTATHPLDAATRRIGLESAHPVVVGDGVWLGGRVVVCPGVTIGENTVVGTGSVVTKNLPPNVLAVGNPCRVVRSL</sequence>
<dbReference type="SMART" id="SM01266">
    <property type="entry name" value="Mac"/>
    <property type="match status" value="1"/>
</dbReference>
<accession>Q0G5Z3</accession>
<comment type="similarity">
    <text evidence="1 5">Belongs to the transferase hexapeptide repeat family.</text>
</comment>
<dbReference type="EMBL" id="AATP01000001">
    <property type="protein sequence ID" value="EAU42921.1"/>
    <property type="molecule type" value="Genomic_DNA"/>
</dbReference>
<evidence type="ECO:0000256" key="1">
    <source>
        <dbReference type="ARBA" id="ARBA00007274"/>
    </source>
</evidence>
<dbReference type="PANTHER" id="PTHR43017:SF1">
    <property type="entry name" value="ACETYLTRANSFERASE YJL218W-RELATED"/>
    <property type="match status" value="1"/>
</dbReference>
<name>Q0G5Z3_9HYPH</name>
<dbReference type="EC" id="2.3.1.-" evidence="5"/>
<dbReference type="HOGENOM" id="CLU_051638_3_0_5"/>
<evidence type="ECO:0000259" key="6">
    <source>
        <dbReference type="SMART" id="SM01266"/>
    </source>
</evidence>
<dbReference type="InterPro" id="IPR039369">
    <property type="entry name" value="LacA-like"/>
</dbReference>
<dbReference type="AlphaFoldDB" id="Q0G5Z3"/>
<feature type="domain" description="Maltose/galactoside acetyltransferase" evidence="6">
    <location>
        <begin position="5"/>
        <end position="59"/>
    </location>
</feature>
<dbReference type="GO" id="GO:0008870">
    <property type="term" value="F:galactoside O-acetyltransferase activity"/>
    <property type="evidence" value="ECO:0007669"/>
    <property type="project" value="TreeGrafter"/>
</dbReference>
<keyword evidence="3" id="KW-0677">Repeat</keyword>
<comment type="caution">
    <text evidence="7">The sequence shown here is derived from an EMBL/GenBank/DDBJ whole genome shotgun (WGS) entry which is preliminary data.</text>
</comment>
<dbReference type="Proteomes" id="UP000004310">
    <property type="component" value="Unassembled WGS sequence"/>
</dbReference>
<protein>
    <recommendedName>
        <fullName evidence="5">Acetyltransferase</fullName>
        <ecNumber evidence="5">2.3.1.-</ecNumber>
    </recommendedName>
</protein>
<evidence type="ECO:0000256" key="3">
    <source>
        <dbReference type="ARBA" id="ARBA00022737"/>
    </source>
</evidence>
<dbReference type="Gene3D" id="2.160.10.10">
    <property type="entry name" value="Hexapeptide repeat proteins"/>
    <property type="match status" value="1"/>
</dbReference>
<evidence type="ECO:0000256" key="5">
    <source>
        <dbReference type="RuleBase" id="RU367021"/>
    </source>
</evidence>
<organism evidence="7 8">
    <name type="scientific">Fulvimarina pelagi HTCC2506</name>
    <dbReference type="NCBI Taxonomy" id="314231"/>
    <lineage>
        <taxon>Bacteria</taxon>
        <taxon>Pseudomonadati</taxon>
        <taxon>Pseudomonadota</taxon>
        <taxon>Alphaproteobacteria</taxon>
        <taxon>Hyphomicrobiales</taxon>
        <taxon>Aurantimonadaceae</taxon>
        <taxon>Fulvimarina</taxon>
    </lineage>
</organism>
<dbReference type="PANTHER" id="PTHR43017">
    <property type="entry name" value="GALACTOSIDE O-ACETYLTRANSFERASE"/>
    <property type="match status" value="1"/>
</dbReference>
<dbReference type="InterPro" id="IPR001451">
    <property type="entry name" value="Hexapep"/>
</dbReference>